<keyword evidence="4" id="KW-0804">Transcription</keyword>
<keyword evidence="2" id="KW-0805">Transcription regulation</keyword>
<evidence type="ECO:0000256" key="2">
    <source>
        <dbReference type="ARBA" id="ARBA00023015"/>
    </source>
</evidence>
<evidence type="ECO:0000259" key="6">
    <source>
        <dbReference type="Pfam" id="PF08281"/>
    </source>
</evidence>
<dbReference type="AlphaFoldDB" id="A0A1G9Y9X3"/>
<comment type="similarity">
    <text evidence="1">Belongs to the sigma-70 factor family. ECF subfamily.</text>
</comment>
<dbReference type="PANTHER" id="PTHR43133">
    <property type="entry name" value="RNA POLYMERASE ECF-TYPE SIGMA FACTO"/>
    <property type="match status" value="1"/>
</dbReference>
<dbReference type="InterPro" id="IPR014284">
    <property type="entry name" value="RNA_pol_sigma-70_dom"/>
</dbReference>
<proteinExistence type="inferred from homology"/>
<protein>
    <submittedName>
        <fullName evidence="7">RNA polymerase sigma factor, sigma-70 family</fullName>
    </submittedName>
</protein>
<dbReference type="Pfam" id="PF04542">
    <property type="entry name" value="Sigma70_r2"/>
    <property type="match status" value="1"/>
</dbReference>
<dbReference type="STRING" id="563176.SAMN04488090_4875"/>
<dbReference type="CDD" id="cd06171">
    <property type="entry name" value="Sigma70_r4"/>
    <property type="match status" value="1"/>
</dbReference>
<dbReference type="GO" id="GO:0016987">
    <property type="term" value="F:sigma factor activity"/>
    <property type="evidence" value="ECO:0007669"/>
    <property type="project" value="UniProtKB-KW"/>
</dbReference>
<dbReference type="InterPro" id="IPR013325">
    <property type="entry name" value="RNA_pol_sigma_r2"/>
</dbReference>
<dbReference type="SUPFAM" id="SSF88659">
    <property type="entry name" value="Sigma3 and sigma4 domains of RNA polymerase sigma factors"/>
    <property type="match status" value="1"/>
</dbReference>
<dbReference type="InterPro" id="IPR007627">
    <property type="entry name" value="RNA_pol_sigma70_r2"/>
</dbReference>
<dbReference type="RefSeq" id="WP_176785663.1">
    <property type="nucleotide sequence ID" value="NZ_FNGS01000012.1"/>
</dbReference>
<evidence type="ECO:0000259" key="5">
    <source>
        <dbReference type="Pfam" id="PF04542"/>
    </source>
</evidence>
<dbReference type="Pfam" id="PF08281">
    <property type="entry name" value="Sigma70_r4_2"/>
    <property type="match status" value="1"/>
</dbReference>
<sequence>MADEQRIWDDYLNKGAFAELYRFYAHDLLQYGYRILPDRQQVQDHLQDLFFYLWKNREGLTHVREPRFYLYKSLRNRILRSIESNKNLQSLDFQPTADSASPWDNPAWMESEHQSALTGKLHAALSRLPARQQEAIQLRYYHGFSTEEIAQIMKINEQSIRNLLFRAILHLRAQMPAVSVTLLLGLPVY</sequence>
<evidence type="ECO:0000256" key="1">
    <source>
        <dbReference type="ARBA" id="ARBA00010641"/>
    </source>
</evidence>
<reference evidence="7 8" key="1">
    <citation type="submission" date="2016-10" db="EMBL/GenBank/DDBJ databases">
        <authorList>
            <person name="de Groot N.N."/>
        </authorList>
    </citation>
    <scope>NUCLEOTIDE SEQUENCE [LARGE SCALE GENOMIC DNA]</scope>
    <source>
        <strain evidence="7 8">DSM 21668</strain>
    </source>
</reference>
<name>A0A1G9Y9X3_9BACT</name>
<dbReference type="SUPFAM" id="SSF88946">
    <property type="entry name" value="Sigma2 domain of RNA polymerase sigma factors"/>
    <property type="match status" value="1"/>
</dbReference>
<evidence type="ECO:0000313" key="7">
    <source>
        <dbReference type="EMBL" id="SDN05878.1"/>
    </source>
</evidence>
<dbReference type="Gene3D" id="1.10.1740.10">
    <property type="match status" value="1"/>
</dbReference>
<organism evidence="7 8">
    <name type="scientific">Siphonobacter aquaeclarae</name>
    <dbReference type="NCBI Taxonomy" id="563176"/>
    <lineage>
        <taxon>Bacteria</taxon>
        <taxon>Pseudomonadati</taxon>
        <taxon>Bacteroidota</taxon>
        <taxon>Cytophagia</taxon>
        <taxon>Cytophagales</taxon>
        <taxon>Cytophagaceae</taxon>
        <taxon>Siphonobacter</taxon>
    </lineage>
</organism>
<dbReference type="Proteomes" id="UP000198901">
    <property type="component" value="Unassembled WGS sequence"/>
</dbReference>
<dbReference type="GO" id="GO:0006352">
    <property type="term" value="P:DNA-templated transcription initiation"/>
    <property type="evidence" value="ECO:0007669"/>
    <property type="project" value="InterPro"/>
</dbReference>
<dbReference type="InterPro" id="IPR036388">
    <property type="entry name" value="WH-like_DNA-bd_sf"/>
</dbReference>
<feature type="domain" description="RNA polymerase sigma-70 region 2" evidence="5">
    <location>
        <begin position="20"/>
        <end position="86"/>
    </location>
</feature>
<dbReference type="Gene3D" id="1.10.10.10">
    <property type="entry name" value="Winged helix-like DNA-binding domain superfamily/Winged helix DNA-binding domain"/>
    <property type="match status" value="1"/>
</dbReference>
<evidence type="ECO:0000256" key="4">
    <source>
        <dbReference type="ARBA" id="ARBA00023163"/>
    </source>
</evidence>
<keyword evidence="3" id="KW-0731">Sigma factor</keyword>
<accession>A0A1G9Y9X3</accession>
<dbReference type="InterPro" id="IPR039425">
    <property type="entry name" value="RNA_pol_sigma-70-like"/>
</dbReference>
<dbReference type="PANTHER" id="PTHR43133:SF46">
    <property type="entry name" value="RNA POLYMERASE SIGMA-70 FACTOR ECF SUBFAMILY"/>
    <property type="match status" value="1"/>
</dbReference>
<dbReference type="EMBL" id="FNGS01000012">
    <property type="protein sequence ID" value="SDN05878.1"/>
    <property type="molecule type" value="Genomic_DNA"/>
</dbReference>
<evidence type="ECO:0000313" key="8">
    <source>
        <dbReference type="Proteomes" id="UP000198901"/>
    </source>
</evidence>
<dbReference type="NCBIfam" id="TIGR02937">
    <property type="entry name" value="sigma70-ECF"/>
    <property type="match status" value="1"/>
</dbReference>
<feature type="domain" description="RNA polymerase sigma factor 70 region 4 type 2" evidence="6">
    <location>
        <begin position="120"/>
        <end position="171"/>
    </location>
</feature>
<gene>
    <name evidence="7" type="ORF">SAMN04488090_4875</name>
</gene>
<dbReference type="InterPro" id="IPR013249">
    <property type="entry name" value="RNA_pol_sigma70_r4_t2"/>
</dbReference>
<evidence type="ECO:0000256" key="3">
    <source>
        <dbReference type="ARBA" id="ARBA00023082"/>
    </source>
</evidence>
<keyword evidence="8" id="KW-1185">Reference proteome</keyword>
<dbReference type="InterPro" id="IPR013324">
    <property type="entry name" value="RNA_pol_sigma_r3/r4-like"/>
</dbReference>
<dbReference type="GO" id="GO:0003677">
    <property type="term" value="F:DNA binding"/>
    <property type="evidence" value="ECO:0007669"/>
    <property type="project" value="InterPro"/>
</dbReference>